<feature type="region of interest" description="Disordered" evidence="1">
    <location>
        <begin position="29"/>
        <end position="59"/>
    </location>
</feature>
<dbReference type="KEGG" id="atx:GCD22_00666"/>
<dbReference type="AlphaFoldDB" id="A0A5P9XMD8"/>
<accession>A0A5P9XMD8</accession>
<evidence type="ECO:0000313" key="2">
    <source>
        <dbReference type="EMBL" id="QFX95151.1"/>
    </source>
</evidence>
<reference evidence="2 3" key="1">
    <citation type="submission" date="2019-10" db="EMBL/GenBank/DDBJ databases">
        <authorList>
            <person name="Wang R."/>
        </authorList>
    </citation>
    <scope>NUCLEOTIDE SEQUENCE [LARGE SCALE GENOMIC DNA]</scope>
    <source>
        <strain evidence="2 3">ATCC 19377</strain>
    </source>
</reference>
<dbReference type="EMBL" id="CP045571">
    <property type="protein sequence ID" value="QFX95151.1"/>
    <property type="molecule type" value="Genomic_DNA"/>
</dbReference>
<protein>
    <submittedName>
        <fullName evidence="2">Uncharacterized protein</fullName>
    </submittedName>
</protein>
<gene>
    <name evidence="2" type="ORF">GCD22_00666</name>
</gene>
<proteinExistence type="predicted"/>
<evidence type="ECO:0000313" key="3">
    <source>
        <dbReference type="Proteomes" id="UP000363590"/>
    </source>
</evidence>
<name>A0A5P9XMD8_ACITH</name>
<sequence>MTRPIETRIHSGFKGFAESAIEHGEIQIRTLRRDPVPERDGGAAARDGDGSRMKLNLRQ</sequence>
<evidence type="ECO:0000256" key="1">
    <source>
        <dbReference type="SAM" id="MobiDB-lite"/>
    </source>
</evidence>
<organism evidence="2 3">
    <name type="scientific">Acidithiobacillus thiooxidans ATCC 19377</name>
    <dbReference type="NCBI Taxonomy" id="637390"/>
    <lineage>
        <taxon>Bacteria</taxon>
        <taxon>Pseudomonadati</taxon>
        <taxon>Pseudomonadota</taxon>
        <taxon>Acidithiobacillia</taxon>
        <taxon>Acidithiobacillales</taxon>
        <taxon>Acidithiobacillaceae</taxon>
        <taxon>Acidithiobacillus</taxon>
    </lineage>
</organism>
<dbReference type="Proteomes" id="UP000363590">
    <property type="component" value="Chromosome"/>
</dbReference>
<feature type="compositionally biased region" description="Basic and acidic residues" evidence="1">
    <location>
        <begin position="29"/>
        <end position="52"/>
    </location>
</feature>